<feature type="chain" id="PRO_5017452082" evidence="1">
    <location>
        <begin position="16"/>
        <end position="252"/>
    </location>
</feature>
<evidence type="ECO:0000313" key="2">
    <source>
        <dbReference type="EMBL" id="RJE26178.1"/>
    </source>
</evidence>
<organism evidence="2 3">
    <name type="scientific">Aspergillus sclerotialis</name>
    <dbReference type="NCBI Taxonomy" id="2070753"/>
    <lineage>
        <taxon>Eukaryota</taxon>
        <taxon>Fungi</taxon>
        <taxon>Dikarya</taxon>
        <taxon>Ascomycota</taxon>
        <taxon>Pezizomycotina</taxon>
        <taxon>Eurotiomycetes</taxon>
        <taxon>Eurotiomycetidae</taxon>
        <taxon>Eurotiales</taxon>
        <taxon>Aspergillaceae</taxon>
        <taxon>Aspergillus</taxon>
        <taxon>Aspergillus subgen. Polypaecilum</taxon>
    </lineage>
</organism>
<reference evidence="3" key="1">
    <citation type="submission" date="2017-02" db="EMBL/GenBank/DDBJ databases">
        <authorList>
            <person name="Tafer H."/>
            <person name="Lopandic K."/>
        </authorList>
    </citation>
    <scope>NUCLEOTIDE SEQUENCE [LARGE SCALE GENOMIC DNA]</scope>
    <source>
        <strain evidence="3">CBS 366.77</strain>
    </source>
</reference>
<comment type="caution">
    <text evidence="2">The sequence shown here is derived from an EMBL/GenBank/DDBJ whole genome shotgun (WGS) entry which is preliminary data.</text>
</comment>
<evidence type="ECO:0000313" key="3">
    <source>
        <dbReference type="Proteomes" id="UP000266188"/>
    </source>
</evidence>
<sequence>MSLVLAAAAFLTAAAQICNPPYGKFGHYYWVDRQSALDGIAEHCITVNGSIIITHNYTGSFYLPNIRNITGVLRWDIYSFDTAPTLPSVELPDLEHMGDDLMLSGIPTLRNVSMPKLKTVRSDISIDYIHGADFRSLEKAKSIELKGNMSSLRLDSLRTVSRFLRICNIDECDPDVSPDSPLDISLPSLQSVGSLKIKGRISSLEVPSLMTVAGYELFMSDPDSLEFSTGGGPTVNLTFPRLSFIRESENAS</sequence>
<accession>A0A3A2ZSQ2</accession>
<dbReference type="AlphaFoldDB" id="A0A3A2ZSQ2"/>
<evidence type="ECO:0000256" key="1">
    <source>
        <dbReference type="SAM" id="SignalP"/>
    </source>
</evidence>
<proteinExistence type="predicted"/>
<dbReference type="Proteomes" id="UP000266188">
    <property type="component" value="Unassembled WGS sequence"/>
</dbReference>
<dbReference type="SUPFAM" id="SSF52058">
    <property type="entry name" value="L domain-like"/>
    <property type="match status" value="1"/>
</dbReference>
<dbReference type="EMBL" id="MVGC01000028">
    <property type="protein sequence ID" value="RJE26178.1"/>
    <property type="molecule type" value="Genomic_DNA"/>
</dbReference>
<keyword evidence="3" id="KW-1185">Reference proteome</keyword>
<protein>
    <submittedName>
        <fullName evidence="2">Uncharacterized protein</fullName>
    </submittedName>
</protein>
<name>A0A3A2ZSQ2_9EURO</name>
<keyword evidence="1" id="KW-0732">Signal</keyword>
<dbReference type="OrthoDB" id="536881at2759"/>
<dbReference type="STRING" id="2070753.A0A3A2ZSQ2"/>
<gene>
    <name evidence="2" type="ORF">PHISCL_01528</name>
</gene>
<feature type="signal peptide" evidence="1">
    <location>
        <begin position="1"/>
        <end position="15"/>
    </location>
</feature>